<feature type="region of interest" description="Disordered" evidence="2">
    <location>
        <begin position="1555"/>
        <end position="1583"/>
    </location>
</feature>
<evidence type="ECO:0000313" key="5">
    <source>
        <dbReference type="Proteomes" id="UP000317938"/>
    </source>
</evidence>
<dbReference type="Gene3D" id="2.180.10.10">
    <property type="entry name" value="RHS repeat-associated core"/>
    <property type="match status" value="2"/>
</dbReference>
<name>A0ABY3FHF5_9GAMM</name>
<dbReference type="InterPro" id="IPR056823">
    <property type="entry name" value="TEN-like_YD-shell"/>
</dbReference>
<dbReference type="InterPro" id="IPR022385">
    <property type="entry name" value="Rhs_assc_core"/>
</dbReference>
<gene>
    <name evidence="4" type="ORF">FQP85_01630</name>
</gene>
<evidence type="ECO:0000256" key="1">
    <source>
        <dbReference type="ARBA" id="ARBA00022737"/>
    </source>
</evidence>
<proteinExistence type="predicted"/>
<dbReference type="NCBIfam" id="TIGR03696">
    <property type="entry name" value="Rhs_assc_core"/>
    <property type="match status" value="1"/>
</dbReference>
<dbReference type="InterPro" id="IPR050708">
    <property type="entry name" value="T6SS_VgrG/RHS"/>
</dbReference>
<sequence length="1606" mass="179020">MLSQMDQARLLINKTTNRLVRKRIIKMQITKQTLNFLAILTAFSQTDAFANEKMQARIDAAKEDYTEQNMLTDRMQRFSAGAKSNTAGSVANRNQLMTELALERLEQSFEISAETTSLIGDAVDLNTGGLSLTQTDIAIPGNFPLDVAVTRTFKGRQYSARSSLSFADWQLDIPAISTSMLSLPDYNYTGSWGRGVACSGDLNPGISLAEGVQFSVKPSQYWSGDFINVPGQGSERILQMPGSTNKFAKNWKLECINSGGIEGYKATRSDGVRFTFDKLVLVNTKPAEIFWREMNVNIETPRYNALLQVSKIEDRFGNWVEYHYNSPGELSYILASDNRRIDIEYRQGTNRKLIEYVRANNRTWHYKYRIIYDAKNIAHEQLANITLPDGRAWEFDLQLYTFSELKAKRMIYGFKDKIVGEKQCLPPETLSHTAVITHPNGAQATFTMSPKRFGRSQVPLQFHAQNRYSNYDRCFTNFALTKKRLTGPGLSTMVWNYSYSQNPGSYNGTHHYDEGPASQALSDLPAVIDDYSFDDLKSTTVEAPDGSKAIHVFDRSFTVTENQKVAEFYLDTDGTTLLQSNYYKYTPVAVNAEVRLNYCAEKKSQAGICPGAVYENEAPHKHFVNKSMALITRYDNGYEADTFTTLYEDYNSYGQYTQLGEYSSITNKAKYTRFGFQHDLTNWLLNLPTTTEVSENASSWTTVSETTYYPATETYKSLPMAQYHFGVLRSTNSLYHSDGTLKLLTMNSPNLWVQYENYKRGKPQLLKLPKRYATTCTDPATCYISATQSINDDGTVSHVTTFNGDRTDYKYDVMRRLKEITPADTCWSPTYISYAINSGYFTQNISKEHYRKTNRFDALLRPILTAEWDNSDITATKRYTVNHFNAYNNPEFSSYPSASSTEQNGTVFEYDGLQRKTRHYNSITNMGAEYAYQSGNKVKTTDARGNTTFTSYKALGSPAQELITKIESPESVTTSIEYNLFDNITAISQGSITESRIYNAQQYLCRSVRPDVGHTAYSYNGLGQPIWVAKGASGIASSCDRKSVLAAEKVSYVYDNLGTLRNENYPDTTPDKTYQFDSQGNLETLIAGTAQWNYTYNTAGLLDSEELTLDNISWLLSKQYNTLGRLSSLTYPSGKVISFAPNALGQPTRTGDYVTAAKYYPNGNLTRFNYGNGLTFDQILDNQQRPESQTVQRSSTAVLSHFYQYDDNHNILTIRDLVEPAKDVTLTYDGLDRLDTASGFWGNGSFSYDLLGNVKSKVLGNQSLTYAYNTKNRLAGVTGNINRSFDYDSRGNVISNGVRAFSFNLGNQLISSGSNSYQYDGYNRRIKKSSNGKIQYTFYDSTGQLLLTDGDNGLTEYFYLGNKLIAKESKVTTSEDSPGYTGHLEDDDLQLTYMQARYYDPVIGRFYSNDPVDALGHLSTPNGIHGFNRYAYANNNPYKYTDPTGMSSYNPKGMVKMLGGQEGIRQARQTVGKIADASTLKVGVGVGLQVKAQNVPGVGSFDAGGSLAVSSVMTSDPNAQGIELSADAGLNASNASGTMSGQLQLGKAEALVQPQNGTVSGKTEGAKVTGTLSSNPTSVNNEGKVKVGAHMGLIKVELEVDTNKLD</sequence>
<feature type="domain" description="Teneurin-like YD-shell" evidence="3">
    <location>
        <begin position="1171"/>
        <end position="1339"/>
    </location>
</feature>
<dbReference type="EMBL" id="VNFF01000002">
    <property type="protein sequence ID" value="TVU85809.1"/>
    <property type="molecule type" value="Genomic_DNA"/>
</dbReference>
<comment type="caution">
    <text evidence="4">The sequence shown here is derived from an EMBL/GenBank/DDBJ whole genome shotgun (WGS) entry which is preliminary data.</text>
</comment>
<keyword evidence="1" id="KW-0677">Repeat</keyword>
<organism evidence="4 5">
    <name type="scientific">Pseudoalteromonas neustonica</name>
    <dbReference type="NCBI Taxonomy" id="1840331"/>
    <lineage>
        <taxon>Bacteria</taxon>
        <taxon>Pseudomonadati</taxon>
        <taxon>Pseudomonadota</taxon>
        <taxon>Gammaproteobacteria</taxon>
        <taxon>Alteromonadales</taxon>
        <taxon>Pseudoalteromonadaceae</taxon>
        <taxon>Pseudoalteromonas</taxon>
    </lineage>
</organism>
<reference evidence="4 5" key="1">
    <citation type="submission" date="2019-07" db="EMBL/GenBank/DDBJ databases">
        <title>Diversity of Bacteria from Kongsfjorden, Arctic.</title>
        <authorList>
            <person name="Yu Y."/>
        </authorList>
    </citation>
    <scope>NUCLEOTIDE SEQUENCE [LARGE SCALE GENOMIC DNA]</scope>
    <source>
        <strain evidence="4 5">SM1927</strain>
    </source>
</reference>
<dbReference type="Pfam" id="PF25023">
    <property type="entry name" value="TEN_YD-shell"/>
    <property type="match status" value="1"/>
</dbReference>
<dbReference type="PANTHER" id="PTHR32305:SF15">
    <property type="entry name" value="PROTEIN RHSA-RELATED"/>
    <property type="match status" value="1"/>
</dbReference>
<feature type="compositionally biased region" description="Polar residues" evidence="2">
    <location>
        <begin position="1570"/>
        <end position="1581"/>
    </location>
</feature>
<accession>A0ABY3FHF5</accession>
<keyword evidence="5" id="KW-1185">Reference proteome</keyword>
<evidence type="ECO:0000259" key="3">
    <source>
        <dbReference type="Pfam" id="PF25023"/>
    </source>
</evidence>
<dbReference type="Proteomes" id="UP000317938">
    <property type="component" value="Unassembled WGS sequence"/>
</dbReference>
<evidence type="ECO:0000256" key="2">
    <source>
        <dbReference type="SAM" id="MobiDB-lite"/>
    </source>
</evidence>
<protein>
    <submittedName>
        <fullName evidence="4">RHS repeat-associated core domain-containing protein</fullName>
    </submittedName>
</protein>
<dbReference type="PANTHER" id="PTHR32305">
    <property type="match status" value="1"/>
</dbReference>
<evidence type="ECO:0000313" key="4">
    <source>
        <dbReference type="EMBL" id="TVU85809.1"/>
    </source>
</evidence>